<dbReference type="EMBL" id="BKCJ011526823">
    <property type="protein sequence ID" value="GFD40046.1"/>
    <property type="molecule type" value="Genomic_DNA"/>
</dbReference>
<feature type="region of interest" description="Disordered" evidence="1">
    <location>
        <begin position="34"/>
        <end position="73"/>
    </location>
</feature>
<evidence type="ECO:0000256" key="1">
    <source>
        <dbReference type="SAM" id="MobiDB-lite"/>
    </source>
</evidence>
<organism evidence="2">
    <name type="scientific">Tanacetum cinerariifolium</name>
    <name type="common">Dalmatian daisy</name>
    <name type="synonym">Chrysanthemum cinerariifolium</name>
    <dbReference type="NCBI Taxonomy" id="118510"/>
    <lineage>
        <taxon>Eukaryota</taxon>
        <taxon>Viridiplantae</taxon>
        <taxon>Streptophyta</taxon>
        <taxon>Embryophyta</taxon>
        <taxon>Tracheophyta</taxon>
        <taxon>Spermatophyta</taxon>
        <taxon>Magnoliopsida</taxon>
        <taxon>eudicotyledons</taxon>
        <taxon>Gunneridae</taxon>
        <taxon>Pentapetalae</taxon>
        <taxon>asterids</taxon>
        <taxon>campanulids</taxon>
        <taxon>Asterales</taxon>
        <taxon>Asteraceae</taxon>
        <taxon>Asteroideae</taxon>
        <taxon>Anthemideae</taxon>
        <taxon>Anthemidinae</taxon>
        <taxon>Tanacetum</taxon>
    </lineage>
</organism>
<dbReference type="AlphaFoldDB" id="A0A699W2X3"/>
<accession>A0A699W2X3</accession>
<name>A0A699W2X3_TANCI</name>
<protein>
    <submittedName>
        <fullName evidence="2">Uncharacterized protein</fullName>
    </submittedName>
</protein>
<sequence length="92" mass="9805">IGIAEQRDKSLNSLANAASLHISDTKVIVTFPGVTSSSENSSRVTSSSENSSRVTSSSENSSRVTSSSENSSHATCYLWKPAIYGNLLFMET</sequence>
<proteinExistence type="predicted"/>
<feature type="compositionally biased region" description="Low complexity" evidence="1">
    <location>
        <begin position="34"/>
        <end position="72"/>
    </location>
</feature>
<comment type="caution">
    <text evidence="2">The sequence shown here is derived from an EMBL/GenBank/DDBJ whole genome shotgun (WGS) entry which is preliminary data.</text>
</comment>
<gene>
    <name evidence="2" type="ORF">Tci_912015</name>
</gene>
<feature type="non-terminal residue" evidence="2">
    <location>
        <position position="92"/>
    </location>
</feature>
<reference evidence="2" key="1">
    <citation type="journal article" date="2019" name="Sci. Rep.">
        <title>Draft genome of Tanacetum cinerariifolium, the natural source of mosquito coil.</title>
        <authorList>
            <person name="Yamashiro T."/>
            <person name="Shiraishi A."/>
            <person name="Satake H."/>
            <person name="Nakayama K."/>
        </authorList>
    </citation>
    <scope>NUCLEOTIDE SEQUENCE</scope>
</reference>
<feature type="non-terminal residue" evidence="2">
    <location>
        <position position="1"/>
    </location>
</feature>
<evidence type="ECO:0000313" key="2">
    <source>
        <dbReference type="EMBL" id="GFD40046.1"/>
    </source>
</evidence>